<dbReference type="RefSeq" id="WP_007096391.1">
    <property type="nucleotide sequence ID" value="NZ_CP142125.1"/>
</dbReference>
<keyword evidence="4 7" id="KW-0812">Transmembrane</keyword>
<reference evidence="9 10" key="1">
    <citation type="journal article" date="2011" name="J. Bacteriol.">
        <title>Genome sequence of the algicidal bacterium Kordia algicida OT-1.</title>
        <authorList>
            <person name="Lee H.S."/>
            <person name="Kang S.G."/>
            <person name="Kwon K.K."/>
            <person name="Lee J.H."/>
            <person name="Kim S.J."/>
        </authorList>
    </citation>
    <scope>NUCLEOTIDE SEQUENCE [LARGE SCALE GENOMIC DNA]</scope>
    <source>
        <strain evidence="9 10">OT-1</strain>
    </source>
</reference>
<evidence type="ECO:0000256" key="6">
    <source>
        <dbReference type="ARBA" id="ARBA00023136"/>
    </source>
</evidence>
<evidence type="ECO:0000256" key="3">
    <source>
        <dbReference type="ARBA" id="ARBA00022475"/>
    </source>
</evidence>
<dbReference type="GO" id="GO:0016413">
    <property type="term" value="F:O-acetyltransferase activity"/>
    <property type="evidence" value="ECO:0007669"/>
    <property type="project" value="TreeGrafter"/>
</dbReference>
<evidence type="ECO:0000259" key="8">
    <source>
        <dbReference type="Pfam" id="PF01757"/>
    </source>
</evidence>
<evidence type="ECO:0000313" key="10">
    <source>
        <dbReference type="Proteomes" id="UP000002945"/>
    </source>
</evidence>
<sequence length="321" mass="37149">MQKTSRNILLDIFKVIAALFVIGTHCGFLFEYSEVASQTITNGVFRIAVPFFFCVNGFFLYNVFNDDRIQKWFKRVGILYLIWMLFYTYFWAYLNDFNLMKMILTIIFGFNHLWYLAALLLGGLLLYQLRNISNKLLIVGTFILFLIGIIIQYLGQLHVFSEQLLLDKLMNYPPLHRNFLLFALPLLSIGYVIKRANFHTKLSKSFAISLLILSLVLLVAENLITYYFITGEAILNTYISYIFLAPALLITAFTFTVSSNLNSKLLSSYSIALYLIHPLIIFLILRFFKLDSTPLTFITIILSVIASYALIQLNKKLKYIL</sequence>
<dbReference type="AlphaFoldDB" id="A9DP30"/>
<feature type="transmembrane region" description="Helical" evidence="7">
    <location>
        <begin position="235"/>
        <end position="257"/>
    </location>
</feature>
<feature type="transmembrane region" description="Helical" evidence="7">
    <location>
        <begin position="205"/>
        <end position="229"/>
    </location>
</feature>
<feature type="transmembrane region" description="Helical" evidence="7">
    <location>
        <begin position="44"/>
        <end position="64"/>
    </location>
</feature>
<dbReference type="PANTHER" id="PTHR40074">
    <property type="entry name" value="O-ACETYLTRANSFERASE WECH"/>
    <property type="match status" value="1"/>
</dbReference>
<feature type="domain" description="Acyltransferase 3" evidence="8">
    <location>
        <begin position="10"/>
        <end position="310"/>
    </location>
</feature>
<dbReference type="InterPro" id="IPR002656">
    <property type="entry name" value="Acyl_transf_3_dom"/>
</dbReference>
<keyword evidence="5 7" id="KW-1133">Transmembrane helix</keyword>
<dbReference type="PANTHER" id="PTHR40074:SF2">
    <property type="entry name" value="O-ACETYLTRANSFERASE WECH"/>
    <property type="match status" value="1"/>
</dbReference>
<feature type="transmembrane region" description="Helical" evidence="7">
    <location>
        <begin position="106"/>
        <end position="129"/>
    </location>
</feature>
<dbReference type="eggNOG" id="COG1835">
    <property type="taxonomic scope" value="Bacteria"/>
</dbReference>
<feature type="transmembrane region" description="Helical" evidence="7">
    <location>
        <begin position="12"/>
        <end position="32"/>
    </location>
</feature>
<keyword evidence="3" id="KW-1003">Cell membrane</keyword>
<keyword evidence="9" id="KW-0808">Transferase</keyword>
<dbReference type="EMBL" id="ABIB01000002">
    <property type="protein sequence ID" value="EDP97341.1"/>
    <property type="molecule type" value="Genomic_DNA"/>
</dbReference>
<keyword evidence="10" id="KW-1185">Reference proteome</keyword>
<feature type="transmembrane region" description="Helical" evidence="7">
    <location>
        <begin position="136"/>
        <end position="155"/>
    </location>
</feature>
<dbReference type="Proteomes" id="UP000002945">
    <property type="component" value="Unassembled WGS sequence"/>
</dbReference>
<evidence type="ECO:0000256" key="4">
    <source>
        <dbReference type="ARBA" id="ARBA00022692"/>
    </source>
</evidence>
<feature type="transmembrane region" description="Helical" evidence="7">
    <location>
        <begin position="269"/>
        <end position="288"/>
    </location>
</feature>
<evidence type="ECO:0000313" key="9">
    <source>
        <dbReference type="EMBL" id="EDP97341.1"/>
    </source>
</evidence>
<evidence type="ECO:0000256" key="7">
    <source>
        <dbReference type="SAM" id="Phobius"/>
    </source>
</evidence>
<evidence type="ECO:0000256" key="5">
    <source>
        <dbReference type="ARBA" id="ARBA00022989"/>
    </source>
</evidence>
<dbReference type="GO" id="GO:0005886">
    <property type="term" value="C:plasma membrane"/>
    <property type="evidence" value="ECO:0007669"/>
    <property type="project" value="UniProtKB-SubCell"/>
</dbReference>
<keyword evidence="6 7" id="KW-0472">Membrane</keyword>
<dbReference type="HOGENOM" id="CLU_055093_3_1_10"/>
<accession>A9DP30</accession>
<organism evidence="9 10">
    <name type="scientific">Kordia algicida OT-1</name>
    <dbReference type="NCBI Taxonomy" id="391587"/>
    <lineage>
        <taxon>Bacteria</taxon>
        <taxon>Pseudomonadati</taxon>
        <taxon>Bacteroidota</taxon>
        <taxon>Flavobacteriia</taxon>
        <taxon>Flavobacteriales</taxon>
        <taxon>Flavobacteriaceae</taxon>
        <taxon>Kordia</taxon>
    </lineage>
</organism>
<dbReference type="STRING" id="391587.KAOT1_19302"/>
<gene>
    <name evidence="9" type="ORF">KAOT1_19302</name>
</gene>
<proteinExistence type="inferred from homology"/>
<feature type="transmembrane region" description="Helical" evidence="7">
    <location>
        <begin position="175"/>
        <end position="193"/>
    </location>
</feature>
<keyword evidence="9" id="KW-0012">Acyltransferase</keyword>
<feature type="transmembrane region" description="Helical" evidence="7">
    <location>
        <begin position="76"/>
        <end position="94"/>
    </location>
</feature>
<dbReference type="OrthoDB" id="265992at2"/>
<evidence type="ECO:0000256" key="1">
    <source>
        <dbReference type="ARBA" id="ARBA00004651"/>
    </source>
</evidence>
<evidence type="ECO:0000256" key="2">
    <source>
        <dbReference type="ARBA" id="ARBA00007400"/>
    </source>
</evidence>
<dbReference type="Pfam" id="PF01757">
    <property type="entry name" value="Acyl_transf_3"/>
    <property type="match status" value="1"/>
</dbReference>
<name>A9DP30_9FLAO</name>
<comment type="subcellular location">
    <subcellularLocation>
        <location evidence="1">Cell membrane</location>
        <topology evidence="1">Multi-pass membrane protein</topology>
    </subcellularLocation>
</comment>
<comment type="caution">
    <text evidence="9">The sequence shown here is derived from an EMBL/GenBank/DDBJ whole genome shotgun (WGS) entry which is preliminary data.</text>
</comment>
<dbReference type="GO" id="GO:0009246">
    <property type="term" value="P:enterobacterial common antigen biosynthetic process"/>
    <property type="evidence" value="ECO:0007669"/>
    <property type="project" value="TreeGrafter"/>
</dbReference>
<comment type="similarity">
    <text evidence="2">Belongs to the acyltransferase 3 family.</text>
</comment>
<feature type="transmembrane region" description="Helical" evidence="7">
    <location>
        <begin position="294"/>
        <end position="311"/>
    </location>
</feature>
<protein>
    <submittedName>
        <fullName evidence="9">Acyltransferase family protein</fullName>
    </submittedName>
</protein>